<dbReference type="EMBL" id="LHQL01000014">
    <property type="protein sequence ID" value="OOQ47066.1"/>
    <property type="molecule type" value="Genomic_DNA"/>
</dbReference>
<dbReference type="Proteomes" id="UP000502504">
    <property type="component" value="Chromosome"/>
</dbReference>
<reference evidence="3 5" key="2">
    <citation type="submission" date="2020-03" db="EMBL/GenBank/DDBJ databases">
        <title>Is there a link between lipid content and antibiotic production in Streptomyces?</title>
        <authorList>
            <person name="David M."/>
            <person name="Lejeune C."/>
            <person name="Abreu S."/>
            <person name="Thibessard A."/>
            <person name="Leblond P."/>
            <person name="Chaminade P."/>
            <person name="Virolle M.-J."/>
        </authorList>
    </citation>
    <scope>NUCLEOTIDE SEQUENCE [LARGE SCALE GENOMIC DNA]</scope>
    <source>
        <strain evidence="3 5">DSM 41481</strain>
    </source>
</reference>
<proteinExistence type="predicted"/>
<dbReference type="EMBL" id="CP050692">
    <property type="protein sequence ID" value="QIT47373.1"/>
    <property type="molecule type" value="Genomic_DNA"/>
</dbReference>
<evidence type="ECO:0000313" key="4">
    <source>
        <dbReference type="Proteomes" id="UP000190306"/>
    </source>
</evidence>
<evidence type="ECO:0000313" key="2">
    <source>
        <dbReference type="EMBL" id="OOQ47066.1"/>
    </source>
</evidence>
<accession>A0AAE6YCI0</accession>
<organism evidence="3 5">
    <name type="scientific">Streptomyces antibioticus</name>
    <dbReference type="NCBI Taxonomy" id="1890"/>
    <lineage>
        <taxon>Bacteria</taxon>
        <taxon>Bacillati</taxon>
        <taxon>Actinomycetota</taxon>
        <taxon>Actinomycetes</taxon>
        <taxon>Kitasatosporales</taxon>
        <taxon>Streptomycetaceae</taxon>
        <taxon>Streptomyces</taxon>
    </lineage>
</organism>
<reference evidence="2 4" key="1">
    <citation type="submission" date="2015-07" db="EMBL/GenBank/DDBJ databases">
        <title>Draft Genome Sequence of Streptomyces antibioticus, IMRU 3720 reveals insights in the evolution of actinomycin biosynthetic gene clusters in Streptomyces.</title>
        <authorList>
            <person name="Crnovcic I."/>
            <person name="Ruckert C."/>
            <person name="Kalinowksi J."/>
            <person name="Keller U."/>
        </authorList>
    </citation>
    <scope>NUCLEOTIDE SEQUENCE [LARGE SCALE GENOMIC DNA]</scope>
    <source>
        <strain evidence="2 4">DSM 41481</strain>
    </source>
</reference>
<keyword evidence="4" id="KW-1185">Reference proteome</keyword>
<evidence type="ECO:0000256" key="1">
    <source>
        <dbReference type="SAM" id="MobiDB-lite"/>
    </source>
</evidence>
<name>A0AAE6YCI0_STRAT</name>
<dbReference type="RefSeq" id="WP_030792148.1">
    <property type="nucleotide sequence ID" value="NZ_CM007717.1"/>
</dbReference>
<evidence type="ECO:0000313" key="5">
    <source>
        <dbReference type="Proteomes" id="UP000502504"/>
    </source>
</evidence>
<dbReference type="AlphaFoldDB" id="A0AAE6YCI0"/>
<evidence type="ECO:0000313" key="3">
    <source>
        <dbReference type="EMBL" id="QIT47373.1"/>
    </source>
</evidence>
<sequence>MKSGSHNHNEIVVQNPAGASATAASSKPCPRDIEAAASPSAGPIGCNHNQIGVLNHNHISVRGA</sequence>
<dbReference type="Proteomes" id="UP000190306">
    <property type="component" value="Chromosome"/>
</dbReference>
<feature type="region of interest" description="Disordered" evidence="1">
    <location>
        <begin position="1"/>
        <end position="36"/>
    </location>
</feature>
<protein>
    <submittedName>
        <fullName evidence="3">Uncharacterized protein</fullName>
    </submittedName>
</protein>
<gene>
    <name evidence="2" type="ORF">AFM16_30255</name>
    <name evidence="3" type="ORF">HCX60_30790</name>
</gene>